<feature type="repeat" description="TPR" evidence="1">
    <location>
        <begin position="127"/>
        <end position="160"/>
    </location>
</feature>
<comment type="caution">
    <text evidence="4">The sequence shown here is derived from an EMBL/GenBank/DDBJ whole genome shotgun (WGS) entry which is preliminary data.</text>
</comment>
<accession>A0A1X2IDM2</accession>
<name>A0A1X2IDM2_9FUNG</name>
<keyword evidence="5" id="KW-1185">Reference proteome</keyword>
<dbReference type="OrthoDB" id="9991317at2759"/>
<proteinExistence type="predicted"/>
<evidence type="ECO:0000256" key="2">
    <source>
        <dbReference type="SAM" id="Coils"/>
    </source>
</evidence>
<evidence type="ECO:0000313" key="5">
    <source>
        <dbReference type="Proteomes" id="UP000193560"/>
    </source>
</evidence>
<dbReference type="AlphaFoldDB" id="A0A1X2IDM2"/>
<feature type="compositionally biased region" description="Acidic residues" evidence="3">
    <location>
        <begin position="589"/>
        <end position="607"/>
    </location>
</feature>
<dbReference type="PANTHER" id="PTHR23082:SF0">
    <property type="entry name" value="GENERAL TRANSCRIPTION FACTOR 3C POLYPEPTIDE 3"/>
    <property type="match status" value="1"/>
</dbReference>
<evidence type="ECO:0000256" key="1">
    <source>
        <dbReference type="PROSITE-ProRule" id="PRU00339"/>
    </source>
</evidence>
<dbReference type="EMBL" id="MCGE01000014">
    <property type="protein sequence ID" value="ORZ14617.1"/>
    <property type="molecule type" value="Genomic_DNA"/>
</dbReference>
<dbReference type="PANTHER" id="PTHR23082">
    <property type="entry name" value="TRANSCRIPTION INITIATION FACTOR IIIC TFIIIC , POLYPEPTIDE 3-RELATED"/>
    <property type="match status" value="1"/>
</dbReference>
<dbReference type="Gene3D" id="1.25.40.10">
    <property type="entry name" value="Tetratricopeptide repeat domain"/>
    <property type="match status" value="3"/>
</dbReference>
<keyword evidence="2" id="KW-0175">Coiled coil</keyword>
<dbReference type="InterPro" id="IPR019734">
    <property type="entry name" value="TPR_rpt"/>
</dbReference>
<evidence type="ECO:0000313" key="4">
    <source>
        <dbReference type="EMBL" id="ORZ14617.1"/>
    </source>
</evidence>
<dbReference type="GO" id="GO:0000127">
    <property type="term" value="C:transcription factor TFIIIC complex"/>
    <property type="evidence" value="ECO:0007669"/>
    <property type="project" value="TreeGrafter"/>
</dbReference>
<dbReference type="Proteomes" id="UP000193560">
    <property type="component" value="Unassembled WGS sequence"/>
</dbReference>
<protein>
    <recommendedName>
        <fullName evidence="6">TPR-like protein</fullName>
    </recommendedName>
</protein>
<evidence type="ECO:0008006" key="6">
    <source>
        <dbReference type="Google" id="ProtNLM"/>
    </source>
</evidence>
<sequence>MLDATKETRKRLKTGAPEEFENDFADFEDNLLATATVGKKRNKALSRVGKGEARLPKEVSQLLGRANGYYLSQDYGKAIDILQETITQYPNYHQPWNTLGLVHEEMGNTSKSLEVRMVAAHMSANDVSLWKELGLKSIDNNAKRQAVYCFDKALALDPLDVDVLWDRSFLQKDMGKLDAAMDGFQQILEILPFHFKVINELAQLYRIKGETRHAITLYEDAMAHHVKHAKVDSEENEANDEDDNPFSDKLGYPEINMLSELYLMVNDYRRALDCIKTGIRHVQQRQHELKWLDRPDDDDEYLPSALERQNIPLELRVRMGVCRIYLGQAPIARQHFEYLYQNSPSIYPDLYQDVACAYMDRRFFDKALAVFQKIIDAKDEVEVDLLIRTAECYREVGDLETAMVFFVNALELVDYVVRKTREIRQKKRLEALAAELALETAERLNNIARKKGSLFDESLARQQLKNEKELKREQRRREEDERQMDALKLFEKINELHEMLPPLVVETDRNIMREYIRVAQRLWDDFRTTKAFFPYKQKVLHDGNGFYASRNRKTRVASYSIHEARTLATRLRQRSRSKKGTIQEPLGFYDDDEEDDDEEDDDDDEEEAYNKELNKPDHFRNIWLDDWIDIFIKLSYMLTTLHRSEEAFIILRTAIVSKPVYSHPVRKTVLKLALLGCGMIADNRTAMIDVARWLCNAYQFENDTYRIYGTIFPSGLQDKLDFGPIHALKYFIRNIKLMDGLHGMYTQLEKGEPVNRKDEAQKMKELQDVIRTMQLDPKTTGPDDYERYYNVTEEVQGNGQIKDWMEPLAEVSPLLITLFGHILMIGSNFIGASIFYMRAYALEPNDPLITLSLGIANLLRSTQRITDDRHLQILKGMQMLSYYCKLRNHNQEAEYNLGRAYHLLNLTHLAVPHYERALILPSAAKQGGLFEPKSIDDVYTWPVPDDGNDDNDDEDETDLKREAAYNLHLIYMTSGATTLAQILLLKYCSI</sequence>
<dbReference type="STRING" id="90262.A0A1X2IDM2"/>
<dbReference type="InterPro" id="IPR011990">
    <property type="entry name" value="TPR-like_helical_dom_sf"/>
</dbReference>
<evidence type="ECO:0000256" key="3">
    <source>
        <dbReference type="SAM" id="MobiDB-lite"/>
    </source>
</evidence>
<reference evidence="4 5" key="1">
    <citation type="submission" date="2016-07" db="EMBL/GenBank/DDBJ databases">
        <title>Pervasive Adenine N6-methylation of Active Genes in Fungi.</title>
        <authorList>
            <consortium name="DOE Joint Genome Institute"/>
            <person name="Mondo S.J."/>
            <person name="Dannebaum R.O."/>
            <person name="Kuo R.C."/>
            <person name="Labutti K."/>
            <person name="Haridas S."/>
            <person name="Kuo A."/>
            <person name="Salamov A."/>
            <person name="Ahrendt S.R."/>
            <person name="Lipzen A."/>
            <person name="Sullivan W."/>
            <person name="Andreopoulos W.B."/>
            <person name="Clum A."/>
            <person name="Lindquist E."/>
            <person name="Daum C."/>
            <person name="Ramamoorthy G.K."/>
            <person name="Gryganskyi A."/>
            <person name="Culley D."/>
            <person name="Magnuson J.K."/>
            <person name="James T.Y."/>
            <person name="O'Malley M.A."/>
            <person name="Stajich J.E."/>
            <person name="Spatafora J.W."/>
            <person name="Visel A."/>
            <person name="Grigoriev I.V."/>
        </authorList>
    </citation>
    <scope>NUCLEOTIDE SEQUENCE [LARGE SCALE GENOMIC DNA]</scope>
    <source>
        <strain evidence="4 5">NRRL 1336</strain>
    </source>
</reference>
<dbReference type="SUPFAM" id="SSF48452">
    <property type="entry name" value="TPR-like"/>
    <property type="match status" value="2"/>
</dbReference>
<dbReference type="Pfam" id="PF13174">
    <property type="entry name" value="TPR_6"/>
    <property type="match status" value="1"/>
</dbReference>
<keyword evidence="1" id="KW-0802">TPR repeat</keyword>
<gene>
    <name evidence="4" type="ORF">BCR42DRAFT_329198</name>
</gene>
<dbReference type="InterPro" id="IPR039340">
    <property type="entry name" value="Tfc4/TFIIIC-102/Sfc4"/>
</dbReference>
<dbReference type="SMART" id="SM00028">
    <property type="entry name" value="TPR"/>
    <property type="match status" value="9"/>
</dbReference>
<feature type="coiled-coil region" evidence="2">
    <location>
        <begin position="461"/>
        <end position="490"/>
    </location>
</feature>
<feature type="region of interest" description="Disordered" evidence="3">
    <location>
        <begin position="572"/>
        <end position="611"/>
    </location>
</feature>
<dbReference type="GO" id="GO:0006383">
    <property type="term" value="P:transcription by RNA polymerase III"/>
    <property type="evidence" value="ECO:0007669"/>
    <property type="project" value="InterPro"/>
</dbReference>
<dbReference type="PROSITE" id="PS50005">
    <property type="entry name" value="TPR"/>
    <property type="match status" value="1"/>
</dbReference>
<organism evidence="4 5">
    <name type="scientific">Absidia repens</name>
    <dbReference type="NCBI Taxonomy" id="90262"/>
    <lineage>
        <taxon>Eukaryota</taxon>
        <taxon>Fungi</taxon>
        <taxon>Fungi incertae sedis</taxon>
        <taxon>Mucoromycota</taxon>
        <taxon>Mucoromycotina</taxon>
        <taxon>Mucoromycetes</taxon>
        <taxon>Mucorales</taxon>
        <taxon>Cunninghamellaceae</taxon>
        <taxon>Absidia</taxon>
    </lineage>
</organism>